<reference evidence="3" key="1">
    <citation type="journal article" date="2019" name="Int. J. Syst. Evol. Microbiol.">
        <title>The Global Catalogue of Microorganisms (GCM) 10K type strain sequencing project: providing services to taxonomists for standard genome sequencing and annotation.</title>
        <authorList>
            <consortium name="The Broad Institute Genomics Platform"/>
            <consortium name="The Broad Institute Genome Sequencing Center for Infectious Disease"/>
            <person name="Wu L."/>
            <person name="Ma J."/>
        </authorList>
    </citation>
    <scope>NUCLEOTIDE SEQUENCE [LARGE SCALE GENOMIC DNA]</scope>
    <source>
        <strain evidence="3">JCM 9091</strain>
    </source>
</reference>
<name>A0ABP6LK86_9ACTN</name>
<sequence length="67" mass="7419">MPAQRLMALHGEVQQQHRGQDQQRHAAVPEGGEDIHGAYNRMTGHARLRHLPRGPVRQAVRAAPVTA</sequence>
<evidence type="ECO:0000313" key="3">
    <source>
        <dbReference type="Proteomes" id="UP001501532"/>
    </source>
</evidence>
<accession>A0ABP6LK86</accession>
<keyword evidence="3" id="KW-1185">Reference proteome</keyword>
<feature type="region of interest" description="Disordered" evidence="1">
    <location>
        <begin position="46"/>
        <end position="67"/>
    </location>
</feature>
<dbReference type="Proteomes" id="UP001501532">
    <property type="component" value="Unassembled WGS sequence"/>
</dbReference>
<dbReference type="EMBL" id="BAAAUF010000019">
    <property type="protein sequence ID" value="GAA3043160.1"/>
    <property type="molecule type" value="Genomic_DNA"/>
</dbReference>
<comment type="caution">
    <text evidence="2">The sequence shown here is derived from an EMBL/GenBank/DDBJ whole genome shotgun (WGS) entry which is preliminary data.</text>
</comment>
<proteinExistence type="predicted"/>
<gene>
    <name evidence="2" type="ORF">GCM10010448_27400</name>
</gene>
<evidence type="ECO:0000256" key="1">
    <source>
        <dbReference type="SAM" id="MobiDB-lite"/>
    </source>
</evidence>
<evidence type="ECO:0000313" key="2">
    <source>
        <dbReference type="EMBL" id="GAA3043160.1"/>
    </source>
</evidence>
<protein>
    <submittedName>
        <fullName evidence="2">Uncharacterized protein</fullName>
    </submittedName>
</protein>
<organism evidence="2 3">
    <name type="scientific">Streptomyces glomeratus</name>
    <dbReference type="NCBI Taxonomy" id="284452"/>
    <lineage>
        <taxon>Bacteria</taxon>
        <taxon>Bacillati</taxon>
        <taxon>Actinomycetota</taxon>
        <taxon>Actinomycetes</taxon>
        <taxon>Kitasatosporales</taxon>
        <taxon>Streptomycetaceae</taxon>
        <taxon>Streptomyces</taxon>
    </lineage>
</organism>